<protein>
    <submittedName>
        <fullName evidence="2">DUF47 family protein</fullName>
    </submittedName>
</protein>
<dbReference type="Proteomes" id="UP001500618">
    <property type="component" value="Unassembled WGS sequence"/>
</dbReference>
<comment type="caution">
    <text evidence="2">The sequence shown here is derived from an EMBL/GenBank/DDBJ whole genome shotgun (WGS) entry which is preliminary data.</text>
</comment>
<dbReference type="Pfam" id="PF01865">
    <property type="entry name" value="PhoU_div"/>
    <property type="match status" value="1"/>
</dbReference>
<dbReference type="PANTHER" id="PTHR37298">
    <property type="entry name" value="UPF0111 PROTEIN YKAA"/>
    <property type="match status" value="1"/>
</dbReference>
<dbReference type="RefSeq" id="WP_344313303.1">
    <property type="nucleotide sequence ID" value="NZ_BAAANY010000021.1"/>
</dbReference>
<comment type="similarity">
    <text evidence="1">Belongs to the UPF0111 family.</text>
</comment>
<dbReference type="Gene3D" id="1.20.58.220">
    <property type="entry name" value="Phosphate transport system protein phou homolog 2, domain 2"/>
    <property type="match status" value="1"/>
</dbReference>
<sequence>MRFNLRPRADEFYDFFKEAADNLVKGAAILSELSLPDADHQSISDRLVDTEHANDDVTHRMLRTLNSTFVTPFDREDIYQLGSQLDDVMDHMEAVGNLIYLYGLSKLPSLPREMHELIEVLIASADQTLQAMSRLKSMRDLEPYWIEVNRLENEGDRAYRMLLVRLFSGEYDALTVMKLKEVADELEAAADAFEHVANTVETIAVKES</sequence>
<dbReference type="InterPro" id="IPR038078">
    <property type="entry name" value="PhoU-like_sf"/>
</dbReference>
<dbReference type="InterPro" id="IPR052912">
    <property type="entry name" value="UPF0111_domain"/>
</dbReference>
<reference evidence="2 3" key="1">
    <citation type="journal article" date="2019" name="Int. J. Syst. Evol. Microbiol.">
        <title>The Global Catalogue of Microorganisms (GCM) 10K type strain sequencing project: providing services to taxonomists for standard genome sequencing and annotation.</title>
        <authorList>
            <consortium name="The Broad Institute Genomics Platform"/>
            <consortium name="The Broad Institute Genome Sequencing Center for Infectious Disease"/>
            <person name="Wu L."/>
            <person name="Ma J."/>
        </authorList>
    </citation>
    <scope>NUCLEOTIDE SEQUENCE [LARGE SCALE GENOMIC DNA]</scope>
    <source>
        <strain evidence="2 3">JCM 14718</strain>
    </source>
</reference>
<accession>A0ABN2I4T4</accession>
<evidence type="ECO:0000313" key="2">
    <source>
        <dbReference type="EMBL" id="GAA1698685.1"/>
    </source>
</evidence>
<dbReference type="PANTHER" id="PTHR37298:SF1">
    <property type="entry name" value="UPF0111 PROTEIN YKAA"/>
    <property type="match status" value="1"/>
</dbReference>
<dbReference type="InterPro" id="IPR018445">
    <property type="entry name" value="Put_Phosphate_transp_reg"/>
</dbReference>
<name>A0ABN2I4T4_9ACTN</name>
<gene>
    <name evidence="2" type="ORF">GCM10009765_55120</name>
</gene>
<dbReference type="SUPFAM" id="SSF109755">
    <property type="entry name" value="PhoU-like"/>
    <property type="match status" value="1"/>
</dbReference>
<evidence type="ECO:0000256" key="1">
    <source>
        <dbReference type="ARBA" id="ARBA00008591"/>
    </source>
</evidence>
<evidence type="ECO:0000313" key="3">
    <source>
        <dbReference type="Proteomes" id="UP001500618"/>
    </source>
</evidence>
<organism evidence="2 3">
    <name type="scientific">Fodinicola feengrottensis</name>
    <dbReference type="NCBI Taxonomy" id="435914"/>
    <lineage>
        <taxon>Bacteria</taxon>
        <taxon>Bacillati</taxon>
        <taxon>Actinomycetota</taxon>
        <taxon>Actinomycetes</taxon>
        <taxon>Mycobacteriales</taxon>
        <taxon>Fodinicola</taxon>
    </lineage>
</organism>
<keyword evidence="3" id="KW-1185">Reference proteome</keyword>
<dbReference type="EMBL" id="BAAANY010000021">
    <property type="protein sequence ID" value="GAA1698685.1"/>
    <property type="molecule type" value="Genomic_DNA"/>
</dbReference>
<proteinExistence type="inferred from homology"/>